<dbReference type="RefSeq" id="WP_309861100.1">
    <property type="nucleotide sequence ID" value="NZ_JAVDQG010000001.1"/>
</dbReference>
<dbReference type="EMBL" id="JAVDQG010000001">
    <property type="protein sequence ID" value="MDR6224178.1"/>
    <property type="molecule type" value="Genomic_DNA"/>
</dbReference>
<keyword evidence="3" id="KW-1185">Reference proteome</keyword>
<name>A0ABU1IIG0_9BACL</name>
<reference evidence="2 3" key="1">
    <citation type="submission" date="2023-07" db="EMBL/GenBank/DDBJ databases">
        <title>Genomic Encyclopedia of Type Strains, Phase IV (KMG-IV): sequencing the most valuable type-strain genomes for metagenomic binning, comparative biology and taxonomic classification.</title>
        <authorList>
            <person name="Goeker M."/>
        </authorList>
    </citation>
    <scope>NUCLEOTIDE SEQUENCE [LARGE SCALE GENOMIC DNA]</scope>
    <source>
        <strain evidence="2 3">DSM 45903</strain>
    </source>
</reference>
<accession>A0ABU1IIG0</accession>
<keyword evidence="1" id="KW-1133">Transmembrane helix</keyword>
<keyword evidence="1" id="KW-0812">Transmembrane</keyword>
<feature type="transmembrane region" description="Helical" evidence="1">
    <location>
        <begin position="20"/>
        <end position="45"/>
    </location>
</feature>
<dbReference type="Proteomes" id="UP001185012">
    <property type="component" value="Unassembled WGS sequence"/>
</dbReference>
<protein>
    <recommendedName>
        <fullName evidence="4">YqzM family protein</fullName>
    </recommendedName>
</protein>
<evidence type="ECO:0000313" key="3">
    <source>
        <dbReference type="Proteomes" id="UP001185012"/>
    </source>
</evidence>
<sequence>MSSEVNSNNHENRENDFLDMVVGTAVFTAFFMGIALVGGVLAFFLK</sequence>
<gene>
    <name evidence="2" type="ORF">JOE21_000166</name>
</gene>
<evidence type="ECO:0000313" key="2">
    <source>
        <dbReference type="EMBL" id="MDR6224178.1"/>
    </source>
</evidence>
<evidence type="ECO:0008006" key="4">
    <source>
        <dbReference type="Google" id="ProtNLM"/>
    </source>
</evidence>
<comment type="caution">
    <text evidence="2">The sequence shown here is derived from an EMBL/GenBank/DDBJ whole genome shotgun (WGS) entry which is preliminary data.</text>
</comment>
<organism evidence="2 3">
    <name type="scientific">Desmospora profundinema</name>
    <dbReference type="NCBI Taxonomy" id="1571184"/>
    <lineage>
        <taxon>Bacteria</taxon>
        <taxon>Bacillati</taxon>
        <taxon>Bacillota</taxon>
        <taxon>Bacilli</taxon>
        <taxon>Bacillales</taxon>
        <taxon>Thermoactinomycetaceae</taxon>
        <taxon>Desmospora</taxon>
    </lineage>
</organism>
<keyword evidence="1" id="KW-0472">Membrane</keyword>
<evidence type="ECO:0000256" key="1">
    <source>
        <dbReference type="SAM" id="Phobius"/>
    </source>
</evidence>
<proteinExistence type="predicted"/>